<dbReference type="PROSITE" id="PS51257">
    <property type="entry name" value="PROKAR_LIPOPROTEIN"/>
    <property type="match status" value="1"/>
</dbReference>
<accession>A0A374PU18</accession>
<reference evidence="3" key="3">
    <citation type="submission" date="2022-10" db="EMBL/GenBank/DDBJ databases">
        <title>Human gut microbiome strain richness.</title>
        <authorList>
            <person name="Chen-Liaw A."/>
        </authorList>
    </citation>
    <scope>NUCLEOTIDE SEQUENCE</scope>
    <source>
        <strain evidence="3">F7_m1001271B151109d0_201107</strain>
    </source>
</reference>
<dbReference type="RefSeq" id="WP_004322305.1">
    <property type="nucleotide sequence ID" value="NZ_BAABYJ010000002.1"/>
</dbReference>
<name>A0A374PU18_BACOV</name>
<dbReference type="InterPro" id="IPR012334">
    <property type="entry name" value="Pectin_lyas_fold"/>
</dbReference>
<sequence>MKNKLLTISKIGLLAFTILVSQACQEDYEMVDPPMITDYDDDLDEEVVLQKGLESYFVTQFGEGDMDGTSWDQAMDVAGFRKLLSGSIDLSKSTIYMSQGKYVMSETGGLGVIIRKDIKAIKGGYSLLSEGTDLTNRRIDTYKTVISGDVNGNNQADSGDCGLLLVKGGIIGIEGVTFQYGYLSNNDAKSNECGSGIYINGNVNSTSVELTDCIIRDCKTEAVNGQGGVAGGTAILIASGSSKLNNVKFLDNAADSRGGAIRCNSNKAVVFMNNCLITGNSVRELFGVGIQISSGHICMNNTTIVGNPGKGAALNGGGSFMLANSTIVGHDIDQEYGAFRCETSIDGDTKFINNLLISENSTAPSFILNGANKEAYSMGYNLYQRVNNFTMGVSDTAYPTLVNGNLTEEGVYKWNIDQIGQVGGYATKQAVINAVKSFNPAASPMVNLGEVFVEWMGEDAFGLDQRGVTRNPDKMQMGAYDAVLSN</sequence>
<evidence type="ECO:0000313" key="4">
    <source>
        <dbReference type="EMBL" id="RGS78270.1"/>
    </source>
</evidence>
<dbReference type="Proteomes" id="UP000478493">
    <property type="component" value="Unassembled WGS sequence"/>
</dbReference>
<proteinExistence type="predicted"/>
<dbReference type="SUPFAM" id="SSF51126">
    <property type="entry name" value="Pectin lyase-like"/>
    <property type="match status" value="1"/>
</dbReference>
<organism evidence="4 6">
    <name type="scientific">Bacteroides ovatus</name>
    <dbReference type="NCBI Taxonomy" id="28116"/>
    <lineage>
        <taxon>Bacteria</taxon>
        <taxon>Pseudomonadati</taxon>
        <taxon>Bacteroidota</taxon>
        <taxon>Bacteroidia</taxon>
        <taxon>Bacteroidales</taxon>
        <taxon>Bacteroidaceae</taxon>
        <taxon>Bacteroides</taxon>
    </lineage>
</organism>
<keyword evidence="1" id="KW-0732">Signal</keyword>
<dbReference type="EMBL" id="QRVZ01000044">
    <property type="protein sequence ID" value="RGS78270.1"/>
    <property type="molecule type" value="Genomic_DNA"/>
</dbReference>
<dbReference type="Proteomes" id="UP001214017">
    <property type="component" value="Unassembled WGS sequence"/>
</dbReference>
<evidence type="ECO:0000313" key="7">
    <source>
        <dbReference type="Proteomes" id="UP000283329"/>
    </source>
</evidence>
<evidence type="ECO:0000313" key="8">
    <source>
        <dbReference type="Proteomes" id="UP000478493"/>
    </source>
</evidence>
<reference evidence="2 8" key="2">
    <citation type="journal article" date="2019" name="Nat. Med.">
        <title>A library of human gut bacterial isolates paired with longitudinal multiomics data enables mechanistic microbiome research.</title>
        <authorList>
            <person name="Poyet M."/>
            <person name="Groussin M."/>
            <person name="Gibbons S.M."/>
            <person name="Avila-Pacheco J."/>
            <person name="Jiang X."/>
            <person name="Kearney S.M."/>
            <person name="Perrotta A.R."/>
            <person name="Berdy B."/>
            <person name="Zhao S."/>
            <person name="Lieberman T.D."/>
            <person name="Swanson P.K."/>
            <person name="Smith M."/>
            <person name="Roesemann S."/>
            <person name="Alexander J.E."/>
            <person name="Rich S.A."/>
            <person name="Livny J."/>
            <person name="Vlamakis H."/>
            <person name="Clish C."/>
            <person name="Bullock K."/>
            <person name="Deik A."/>
            <person name="Scott J."/>
            <person name="Pierce K.A."/>
            <person name="Xavier R.J."/>
            <person name="Alm E.J."/>
        </authorList>
    </citation>
    <scope>NUCLEOTIDE SEQUENCE [LARGE SCALE GENOMIC DNA]</scope>
    <source>
        <strain evidence="2 8">BIOML-A41</strain>
    </source>
</reference>
<evidence type="ECO:0000313" key="2">
    <source>
        <dbReference type="EMBL" id="KAA4541989.1"/>
    </source>
</evidence>
<dbReference type="EMBL" id="QRJR01000001">
    <property type="protein sequence ID" value="RHH52868.1"/>
    <property type="molecule type" value="Genomic_DNA"/>
</dbReference>
<dbReference type="Gene3D" id="2.160.20.10">
    <property type="entry name" value="Single-stranded right-handed beta-helix, Pectin lyase-like"/>
    <property type="match status" value="1"/>
</dbReference>
<feature type="signal peptide" evidence="1">
    <location>
        <begin position="1"/>
        <end position="23"/>
    </location>
</feature>
<evidence type="ECO:0000313" key="5">
    <source>
        <dbReference type="EMBL" id="RHH52868.1"/>
    </source>
</evidence>
<dbReference type="InterPro" id="IPR011050">
    <property type="entry name" value="Pectin_lyase_fold/virulence"/>
</dbReference>
<dbReference type="AlphaFoldDB" id="A0A374PU18"/>
<evidence type="ECO:0000256" key="1">
    <source>
        <dbReference type="SAM" id="SignalP"/>
    </source>
</evidence>
<dbReference type="Proteomes" id="UP000283329">
    <property type="component" value="Unassembled WGS sequence"/>
</dbReference>
<comment type="caution">
    <text evidence="4">The sequence shown here is derived from an EMBL/GenBank/DDBJ whole genome shotgun (WGS) entry which is preliminary data.</text>
</comment>
<dbReference type="Proteomes" id="UP000266492">
    <property type="component" value="Unassembled WGS sequence"/>
</dbReference>
<dbReference type="EMBL" id="VWGP01000002">
    <property type="protein sequence ID" value="KAA4541989.1"/>
    <property type="molecule type" value="Genomic_DNA"/>
</dbReference>
<dbReference type="EMBL" id="JAQNWR010000011">
    <property type="protein sequence ID" value="MDC2409401.1"/>
    <property type="molecule type" value="Genomic_DNA"/>
</dbReference>
<evidence type="ECO:0000313" key="6">
    <source>
        <dbReference type="Proteomes" id="UP000266492"/>
    </source>
</evidence>
<reference evidence="6 7" key="1">
    <citation type="submission" date="2018-08" db="EMBL/GenBank/DDBJ databases">
        <title>A genome reference for cultivated species of the human gut microbiota.</title>
        <authorList>
            <person name="Zou Y."/>
            <person name="Xue W."/>
            <person name="Luo G."/>
        </authorList>
    </citation>
    <scope>NUCLEOTIDE SEQUENCE [LARGE SCALE GENOMIC DNA]</scope>
    <source>
        <strain evidence="4 6">AF20-9LB</strain>
        <strain evidence="5 7">AM17-48</strain>
    </source>
</reference>
<protein>
    <submittedName>
        <fullName evidence="4">Right-handed parallel beta-helix repeat-containing protein</fullName>
    </submittedName>
</protein>
<gene>
    <name evidence="5" type="ORF">DW206_02345</name>
    <name evidence="4" type="ORF">DWX70_26085</name>
    <name evidence="2" type="ORF">F3B85_02210</name>
    <name evidence="3" type="ORF">PO240_16120</name>
</gene>
<evidence type="ECO:0000313" key="3">
    <source>
        <dbReference type="EMBL" id="MDC2409401.1"/>
    </source>
</evidence>
<feature type="chain" id="PRO_5042703878" evidence="1">
    <location>
        <begin position="24"/>
        <end position="486"/>
    </location>
</feature>